<feature type="region of interest" description="Disordered" evidence="1">
    <location>
        <begin position="1"/>
        <end position="139"/>
    </location>
</feature>
<name>A0A6C0ASW9_9ZZZZ</name>
<dbReference type="EMBL" id="MN740864">
    <property type="protein sequence ID" value="QHS82904.1"/>
    <property type="molecule type" value="Genomic_DNA"/>
</dbReference>
<protein>
    <submittedName>
        <fullName evidence="2">Uncharacterized protein</fullName>
    </submittedName>
</protein>
<evidence type="ECO:0000313" key="2">
    <source>
        <dbReference type="EMBL" id="QHS82904.1"/>
    </source>
</evidence>
<dbReference type="AlphaFoldDB" id="A0A6C0ASW9"/>
<evidence type="ECO:0000256" key="1">
    <source>
        <dbReference type="SAM" id="MobiDB-lite"/>
    </source>
</evidence>
<reference evidence="2" key="1">
    <citation type="journal article" date="2020" name="Nature">
        <title>Giant virus diversity and host interactions through global metagenomics.</title>
        <authorList>
            <person name="Schulz F."/>
            <person name="Roux S."/>
            <person name="Paez-Espino D."/>
            <person name="Jungbluth S."/>
            <person name="Walsh D.A."/>
            <person name="Denef V.J."/>
            <person name="McMahon K.D."/>
            <person name="Konstantinidis K.T."/>
            <person name="Eloe-Fadrosh E.A."/>
            <person name="Kyrpides N.C."/>
            <person name="Woyke T."/>
        </authorList>
    </citation>
    <scope>NUCLEOTIDE SEQUENCE</scope>
    <source>
        <strain evidence="2">GVMAG-S-1103017-74</strain>
    </source>
</reference>
<feature type="compositionally biased region" description="Low complexity" evidence="1">
    <location>
        <begin position="90"/>
        <end position="102"/>
    </location>
</feature>
<feature type="compositionally biased region" description="Low complexity" evidence="1">
    <location>
        <begin position="1"/>
        <end position="15"/>
    </location>
</feature>
<organism evidence="2">
    <name type="scientific">viral metagenome</name>
    <dbReference type="NCBI Taxonomy" id="1070528"/>
    <lineage>
        <taxon>unclassified sequences</taxon>
        <taxon>metagenomes</taxon>
        <taxon>organismal metagenomes</taxon>
    </lineage>
</organism>
<proteinExistence type="predicted"/>
<sequence length="164" mass="16734">MSLPTRSTSAAARAPGPRRPLFEKMQAAEIEIQKNPPPPRGVNARGTRGLPRQLGPGAAAAASRGSEQYFHAPPPDAAVIEAGVAESKTPSAPAPVDADAAPTGAKPTQSAPGTGQCERDDAVRGGAAPTPTEAPSRDDALRAVSDKLDTVIALLQQLVHIRGA</sequence>
<accession>A0A6C0ASW9</accession>